<feature type="domain" description="ImpA N-terminal" evidence="2">
    <location>
        <begin position="12"/>
        <end position="130"/>
    </location>
</feature>
<keyword evidence="4" id="KW-1185">Reference proteome</keyword>
<feature type="region of interest" description="Disordered" evidence="1">
    <location>
        <begin position="1"/>
        <end position="20"/>
    </location>
</feature>
<protein>
    <submittedName>
        <fullName evidence="3">ImpA family type VI secretion system protein</fullName>
    </submittedName>
</protein>
<evidence type="ECO:0000256" key="1">
    <source>
        <dbReference type="SAM" id="MobiDB-lite"/>
    </source>
</evidence>
<evidence type="ECO:0000313" key="3">
    <source>
        <dbReference type="EMBL" id="MFL4472346.1"/>
    </source>
</evidence>
<dbReference type="PANTHER" id="PTHR37951">
    <property type="entry name" value="CYTOPLASMIC PROTEIN-RELATED"/>
    <property type="match status" value="1"/>
</dbReference>
<organism evidence="3 4">
    <name type="scientific">Tateyamaria armeniaca</name>
    <dbReference type="NCBI Taxonomy" id="2518930"/>
    <lineage>
        <taxon>Bacteria</taxon>
        <taxon>Pseudomonadati</taxon>
        <taxon>Pseudomonadota</taxon>
        <taxon>Alphaproteobacteria</taxon>
        <taxon>Rhodobacterales</taxon>
        <taxon>Roseobacteraceae</taxon>
        <taxon>Tateyamaria</taxon>
    </lineage>
</organism>
<dbReference type="Proteomes" id="UP001627408">
    <property type="component" value="Unassembled WGS sequence"/>
</dbReference>
<proteinExistence type="predicted"/>
<comment type="caution">
    <text evidence="3">The sequence shown here is derived from an EMBL/GenBank/DDBJ whole genome shotgun (WGS) entry which is preliminary data.</text>
</comment>
<dbReference type="PANTHER" id="PTHR37951:SF1">
    <property type="entry name" value="TYPE VI SECRETION SYSTEM COMPONENT TSSA1"/>
    <property type="match status" value="1"/>
</dbReference>
<dbReference type="RefSeq" id="WP_407594532.1">
    <property type="nucleotide sequence ID" value="NZ_JBHDIY010000004.1"/>
</dbReference>
<accession>A0ABW8V2E5</accession>
<dbReference type="Pfam" id="PF06812">
    <property type="entry name" value="ImpA_N"/>
    <property type="match status" value="1"/>
</dbReference>
<reference evidence="3 4" key="1">
    <citation type="submission" date="2024-08" db="EMBL/GenBank/DDBJ databases">
        <title>Tateyamaria sp. nov., isolated from marine algae.</title>
        <authorList>
            <person name="Choi B.J."/>
            <person name="Kim J.M."/>
            <person name="Lee J.K."/>
            <person name="Choi D.G."/>
            <person name="Bayburt H."/>
            <person name="Baek J.H."/>
            <person name="Han D.M."/>
            <person name="Jeon C.O."/>
        </authorList>
    </citation>
    <scope>NUCLEOTIDE SEQUENCE [LARGE SCALE GENOMIC DNA]</scope>
    <source>
        <strain evidence="3 4">KMU-156</strain>
    </source>
</reference>
<evidence type="ECO:0000259" key="2">
    <source>
        <dbReference type="Pfam" id="PF06812"/>
    </source>
</evidence>
<dbReference type="EMBL" id="JBHDIY010000004">
    <property type="protein sequence ID" value="MFL4472346.1"/>
    <property type="molecule type" value="Genomic_DNA"/>
</dbReference>
<name>A0ABW8V2E5_9RHOB</name>
<dbReference type="InterPro" id="IPR017740">
    <property type="entry name" value="TssA-like"/>
</dbReference>
<dbReference type="InterPro" id="IPR010657">
    <property type="entry name" value="ImpA_N"/>
</dbReference>
<sequence>MDLDALLQSHGDDAPSGEDLEYDPVFTELEIAATHGEERQMGDDILPPEDPDYKEVAAKAQEILARSHDLRAGIYLAEAQLRLKGFPGFADATSYIARCLDEYWASCHPQLDEDDDNDPTMRINAILTLVDDARILRGVRRAPLTQSRTFGAISLREMAVADGESTPTSWTWRLSLIKARSPPRFRTPTKRCCVAFPKPVAQSLSDVTAIGAKLDEQTPGQGPDPDPPLKLLKKASGKIAYSVGRTRRCQRRR</sequence>
<gene>
    <name evidence="3" type="ORF">ACERZ8_21585</name>
</gene>
<evidence type="ECO:0000313" key="4">
    <source>
        <dbReference type="Proteomes" id="UP001627408"/>
    </source>
</evidence>